<accession>A0A6J4LCD2</accession>
<feature type="non-terminal residue" evidence="2">
    <location>
        <position position="1"/>
    </location>
</feature>
<keyword evidence="2" id="KW-0406">Ion transport</keyword>
<protein>
    <submittedName>
        <fullName evidence="2">Potassium voltage-gated channel subfamily KQT possible potassium channel, VIC family</fullName>
    </submittedName>
</protein>
<evidence type="ECO:0000313" key="2">
    <source>
        <dbReference type="EMBL" id="CAA9328059.1"/>
    </source>
</evidence>
<evidence type="ECO:0000256" key="1">
    <source>
        <dbReference type="SAM" id="MobiDB-lite"/>
    </source>
</evidence>
<reference evidence="2" key="1">
    <citation type="submission" date="2020-02" db="EMBL/GenBank/DDBJ databases">
        <authorList>
            <person name="Meier V. D."/>
        </authorList>
    </citation>
    <scope>NUCLEOTIDE SEQUENCE</scope>
    <source>
        <strain evidence="2">AVDCRST_MAG71</strain>
    </source>
</reference>
<feature type="region of interest" description="Disordered" evidence="1">
    <location>
        <begin position="117"/>
        <end position="152"/>
    </location>
</feature>
<name>A0A6J4LCD2_9GAMM</name>
<gene>
    <name evidence="2" type="ORF">AVDCRST_MAG71-1625</name>
</gene>
<organism evidence="2">
    <name type="scientific">uncultured Lysobacter sp</name>
    <dbReference type="NCBI Taxonomy" id="271060"/>
    <lineage>
        <taxon>Bacteria</taxon>
        <taxon>Pseudomonadati</taxon>
        <taxon>Pseudomonadota</taxon>
        <taxon>Gammaproteobacteria</taxon>
        <taxon>Lysobacterales</taxon>
        <taxon>Lysobacteraceae</taxon>
        <taxon>Lysobacter</taxon>
        <taxon>environmental samples</taxon>
    </lineage>
</organism>
<dbReference type="AlphaFoldDB" id="A0A6J4LCD2"/>
<keyword evidence="2" id="KW-0407">Ion channel</keyword>
<dbReference type="GO" id="GO:0034220">
    <property type="term" value="P:monoatomic ion transmembrane transport"/>
    <property type="evidence" value="ECO:0007669"/>
    <property type="project" value="UniProtKB-KW"/>
</dbReference>
<sequence length="258" mass="27574">ECTHRAPRGTFATAAAAHGTADAAAIAGVDRAVRHRRGAWPHACVADGVACGLGDLHRPLRGRIRPRARQARISASQLAVTDRACLACAAIVPCVAAGPLAARGGLAAQRAHGACRRHVQPRHARARSHDAAARHRLRDRADARGHADRCGRDARVRARAPGIRHQQLHRCAVVDGDDHDHHGFGTVAAQRRRARALRAAVAVCVHRVRLCHRDARQLLRRPRCTRGATGRRRCACTTGSADHHVAGRACGHAPAADV</sequence>
<feature type="compositionally biased region" description="Basic residues" evidence="1">
    <location>
        <begin position="117"/>
        <end position="126"/>
    </location>
</feature>
<feature type="non-terminal residue" evidence="2">
    <location>
        <position position="258"/>
    </location>
</feature>
<feature type="compositionally biased region" description="Basic and acidic residues" evidence="1">
    <location>
        <begin position="127"/>
        <end position="152"/>
    </location>
</feature>
<keyword evidence="2" id="KW-0813">Transport</keyword>
<proteinExistence type="predicted"/>
<dbReference type="EMBL" id="CADCUA010000394">
    <property type="protein sequence ID" value="CAA9328059.1"/>
    <property type="molecule type" value="Genomic_DNA"/>
</dbReference>